<evidence type="ECO:0000313" key="2">
    <source>
        <dbReference type="EMBL" id="KAK7012979.1"/>
    </source>
</evidence>
<dbReference type="Proteomes" id="UP001362999">
    <property type="component" value="Unassembled WGS sequence"/>
</dbReference>
<accession>A0AAW0AJE5</accession>
<feature type="compositionally biased region" description="Pro residues" evidence="1">
    <location>
        <begin position="101"/>
        <end position="115"/>
    </location>
</feature>
<comment type="caution">
    <text evidence="2">The sequence shown here is derived from an EMBL/GenBank/DDBJ whole genome shotgun (WGS) entry which is preliminary data.</text>
</comment>
<dbReference type="EMBL" id="JAWWNJ010000061">
    <property type="protein sequence ID" value="KAK7012979.1"/>
    <property type="molecule type" value="Genomic_DNA"/>
</dbReference>
<name>A0AAW0AJE5_9AGAR</name>
<organism evidence="2 3">
    <name type="scientific">Favolaschia claudopus</name>
    <dbReference type="NCBI Taxonomy" id="2862362"/>
    <lineage>
        <taxon>Eukaryota</taxon>
        <taxon>Fungi</taxon>
        <taxon>Dikarya</taxon>
        <taxon>Basidiomycota</taxon>
        <taxon>Agaricomycotina</taxon>
        <taxon>Agaricomycetes</taxon>
        <taxon>Agaricomycetidae</taxon>
        <taxon>Agaricales</taxon>
        <taxon>Marasmiineae</taxon>
        <taxon>Mycenaceae</taxon>
        <taxon>Favolaschia</taxon>
    </lineage>
</organism>
<dbReference type="AlphaFoldDB" id="A0AAW0AJE5"/>
<proteinExistence type="predicted"/>
<keyword evidence="3" id="KW-1185">Reference proteome</keyword>
<protein>
    <submittedName>
        <fullName evidence="2">Uncharacterized protein</fullName>
    </submittedName>
</protein>
<evidence type="ECO:0000256" key="1">
    <source>
        <dbReference type="SAM" id="MobiDB-lite"/>
    </source>
</evidence>
<sequence>MELPAIAAALPPSQTLIAAANTTAGTRRRTSPRLDYPPAEASRITFHAGTQTPLFRAHGPAAAPTLVLCLVYHTVLHLIISQELFTTSARGRSTHCTSHPPHTPAPPPRRTPPLSIPSIPSRPHGVWARREVQPDTCPMLSANGSPEGEE</sequence>
<gene>
    <name evidence="2" type="ORF">R3P38DRAFT_3207579</name>
</gene>
<evidence type="ECO:0000313" key="3">
    <source>
        <dbReference type="Proteomes" id="UP001362999"/>
    </source>
</evidence>
<reference evidence="2 3" key="1">
    <citation type="journal article" date="2024" name="J Genomics">
        <title>Draft genome sequencing and assembly of Favolaschia claudopus CIRM-BRFM 2984 isolated from oak limbs.</title>
        <authorList>
            <person name="Navarro D."/>
            <person name="Drula E."/>
            <person name="Chaduli D."/>
            <person name="Cazenave R."/>
            <person name="Ahrendt S."/>
            <person name="Wang J."/>
            <person name="Lipzen A."/>
            <person name="Daum C."/>
            <person name="Barry K."/>
            <person name="Grigoriev I.V."/>
            <person name="Favel A."/>
            <person name="Rosso M.N."/>
            <person name="Martin F."/>
        </authorList>
    </citation>
    <scope>NUCLEOTIDE SEQUENCE [LARGE SCALE GENOMIC DNA]</scope>
    <source>
        <strain evidence="2 3">CIRM-BRFM 2984</strain>
    </source>
</reference>
<feature type="region of interest" description="Disordered" evidence="1">
    <location>
        <begin position="90"/>
        <end position="150"/>
    </location>
</feature>